<feature type="domain" description="Sushi" evidence="14">
    <location>
        <begin position="2289"/>
        <end position="2354"/>
    </location>
</feature>
<dbReference type="Pfam" id="PF02140">
    <property type="entry name" value="SUEL_Lectin"/>
    <property type="match status" value="1"/>
</dbReference>
<dbReference type="SMART" id="SM00032">
    <property type="entry name" value="CCP"/>
    <property type="match status" value="40"/>
</dbReference>
<feature type="disulfide bond" evidence="8">
    <location>
        <begin position="1679"/>
        <end position="1722"/>
    </location>
</feature>
<feature type="disulfide bond" evidence="8">
    <location>
        <begin position="4866"/>
        <end position="4893"/>
    </location>
</feature>
<feature type="domain" description="Sushi" evidence="14">
    <location>
        <begin position="3917"/>
        <end position="3977"/>
    </location>
</feature>
<feature type="domain" description="EGF-like" evidence="12">
    <location>
        <begin position="1530"/>
        <end position="1573"/>
    </location>
</feature>
<feature type="domain" description="EGF-like" evidence="12">
    <location>
        <begin position="2354"/>
        <end position="2394"/>
    </location>
</feature>
<evidence type="ECO:0000256" key="6">
    <source>
        <dbReference type="PROSITE-ProRule" id="PRU00059"/>
    </source>
</evidence>
<dbReference type="InterPro" id="IPR018097">
    <property type="entry name" value="EGF_Ca-bd_CS"/>
</dbReference>
<feature type="disulfide bond" evidence="8">
    <location>
        <begin position="2912"/>
        <end position="2955"/>
    </location>
</feature>
<feature type="domain" description="EGF-like" evidence="12">
    <location>
        <begin position="4078"/>
        <end position="4118"/>
    </location>
</feature>
<feature type="domain" description="Sushi" evidence="14">
    <location>
        <begin position="1365"/>
        <end position="1427"/>
    </location>
</feature>
<feature type="domain" description="EGF-like" evidence="12">
    <location>
        <begin position="3170"/>
        <end position="3210"/>
    </location>
</feature>
<feature type="domain" description="EGF-like" evidence="12">
    <location>
        <begin position="2663"/>
        <end position="2704"/>
    </location>
</feature>
<dbReference type="InterPro" id="IPR000922">
    <property type="entry name" value="Lectin_gal-bd_dom"/>
</dbReference>
<feature type="domain" description="EGF-like" evidence="12">
    <location>
        <begin position="2765"/>
        <end position="2804"/>
    </location>
</feature>
<feature type="disulfide bond" evidence="8">
    <location>
        <begin position="3919"/>
        <end position="3962"/>
    </location>
</feature>
<feature type="domain" description="Sushi" evidence="14">
    <location>
        <begin position="258"/>
        <end position="318"/>
    </location>
</feature>
<feature type="domain" description="Sushi" evidence="14">
    <location>
        <begin position="2910"/>
        <end position="2970"/>
    </location>
</feature>
<feature type="disulfide bond" evidence="8">
    <location>
        <begin position="4122"/>
        <end position="4165"/>
    </location>
</feature>
<feature type="disulfide bond" evidence="8">
    <location>
        <begin position="349"/>
        <end position="376"/>
    </location>
</feature>
<feature type="disulfide bond" evidence="8">
    <location>
        <begin position="4766"/>
        <end position="4793"/>
    </location>
</feature>
<dbReference type="PROSITE" id="PS51233">
    <property type="entry name" value="VWFD"/>
    <property type="match status" value="3"/>
</dbReference>
<feature type="disulfide bond" evidence="8">
    <location>
        <begin position="5068"/>
        <end position="5095"/>
    </location>
</feature>
<feature type="region of interest" description="Disordered" evidence="9">
    <location>
        <begin position="373"/>
        <end position="402"/>
    </location>
</feature>
<feature type="disulfide bond" evidence="8">
    <location>
        <begin position="1984"/>
        <end position="2027"/>
    </location>
</feature>
<feature type="domain" description="EGF-like" evidence="12">
    <location>
        <begin position="3475"/>
        <end position="3514"/>
    </location>
</feature>
<gene>
    <name evidence="16" type="ORF">CVLEPA_LOCUS30055</name>
</gene>
<dbReference type="Gene3D" id="2.10.70.10">
    <property type="entry name" value="Complement Module, domain 1"/>
    <property type="match status" value="40"/>
</dbReference>
<dbReference type="PROSITE" id="PS50228">
    <property type="entry name" value="SUEL_LECTIN"/>
    <property type="match status" value="1"/>
</dbReference>
<evidence type="ECO:0000256" key="10">
    <source>
        <dbReference type="SAM" id="SignalP"/>
    </source>
</evidence>
<feature type="disulfide bond" evidence="8">
    <location>
        <begin position="4429"/>
        <end position="4472"/>
    </location>
</feature>
<feature type="disulfide bond" evidence="8">
    <location>
        <begin position="4737"/>
        <end position="4780"/>
    </location>
</feature>
<dbReference type="SMART" id="SM00042">
    <property type="entry name" value="CUB"/>
    <property type="match status" value="1"/>
</dbReference>
<feature type="domain" description="EGF-like" evidence="12">
    <location>
        <begin position="2042"/>
        <end position="2082"/>
    </location>
</feature>
<protein>
    <submittedName>
        <fullName evidence="16">Uncharacterized protein</fullName>
    </submittedName>
</protein>
<dbReference type="CDD" id="cd00041">
    <property type="entry name" value="CUB"/>
    <property type="match status" value="1"/>
</dbReference>
<dbReference type="SMART" id="SM00215">
    <property type="entry name" value="VWC_out"/>
    <property type="match status" value="2"/>
</dbReference>
<dbReference type="Pfam" id="PF00084">
    <property type="entry name" value="Sushi"/>
    <property type="match status" value="40"/>
</dbReference>
<feature type="disulfide bond" evidence="8">
    <location>
        <begin position="5039"/>
        <end position="5082"/>
    </location>
</feature>
<feature type="disulfide bond" evidence="8">
    <location>
        <begin position="2504"/>
        <end position="2547"/>
    </location>
</feature>
<evidence type="ECO:0000259" key="11">
    <source>
        <dbReference type="PROSITE" id="PS01180"/>
    </source>
</evidence>
<feature type="disulfide bond" evidence="6">
    <location>
        <begin position="385"/>
        <end position="412"/>
    </location>
</feature>
<dbReference type="Pfam" id="PF00008">
    <property type="entry name" value="EGF"/>
    <property type="match status" value="1"/>
</dbReference>
<dbReference type="InterPro" id="IPR036084">
    <property type="entry name" value="Ser_inhib-like_sf"/>
</dbReference>
<name>A0ABP0GYA1_CLALP</name>
<feature type="domain" description="Sushi" evidence="14">
    <location>
        <begin position="3108"/>
        <end position="3170"/>
    </location>
</feature>
<feature type="disulfide bond" evidence="8">
    <location>
        <begin position="4636"/>
        <end position="4679"/>
    </location>
</feature>
<feature type="domain" description="EGF-like" evidence="12">
    <location>
        <begin position="3778"/>
        <end position="3816"/>
    </location>
</feature>
<dbReference type="InterPro" id="IPR049883">
    <property type="entry name" value="NOTCH1_EGF-like"/>
</dbReference>
<keyword evidence="1 7" id="KW-0245">EGF-like domain</keyword>
<dbReference type="InterPro" id="IPR001007">
    <property type="entry name" value="VWF_dom"/>
</dbReference>
<feature type="domain" description="Sushi" evidence="14">
    <location>
        <begin position="4634"/>
        <end position="4693"/>
    </location>
</feature>
<feature type="domain" description="EGF-like" evidence="12">
    <location>
        <begin position="1427"/>
        <end position="1468"/>
    </location>
</feature>
<feature type="domain" description="EGF-like" evidence="12">
    <location>
        <begin position="3373"/>
        <end position="3414"/>
    </location>
</feature>
<comment type="caution">
    <text evidence="7">Lacks conserved residue(s) required for the propagation of feature annotation.</text>
</comment>
<feature type="domain" description="Sushi" evidence="14">
    <location>
        <begin position="5037"/>
        <end position="5097"/>
    </location>
</feature>
<keyword evidence="2 10" id="KW-0732">Signal</keyword>
<feature type="disulfide bond" evidence="8">
    <location>
        <begin position="1577"/>
        <end position="1620"/>
    </location>
</feature>
<feature type="domain" description="CUB" evidence="11">
    <location>
        <begin position="385"/>
        <end position="497"/>
    </location>
</feature>
<dbReference type="CDD" id="cd00054">
    <property type="entry name" value="EGF_CA"/>
    <property type="match status" value="37"/>
</dbReference>
<feature type="domain" description="EGF-like" evidence="12">
    <location>
        <begin position="4995"/>
        <end position="5035"/>
    </location>
</feature>
<feature type="domain" description="Sushi" evidence="14">
    <location>
        <begin position="3314"/>
        <end position="3373"/>
    </location>
</feature>
<feature type="disulfide bond" evidence="8">
    <location>
        <begin position="2941"/>
        <end position="2968"/>
    </location>
</feature>
<evidence type="ECO:0000259" key="14">
    <source>
        <dbReference type="PROSITE" id="PS50923"/>
    </source>
</evidence>
<evidence type="ECO:0000259" key="15">
    <source>
        <dbReference type="PROSITE" id="PS51233"/>
    </source>
</evidence>
<dbReference type="SUPFAM" id="SSF57535">
    <property type="entry name" value="Complement control module/SCR domain"/>
    <property type="match status" value="40"/>
</dbReference>
<feature type="domain" description="EGF-like" evidence="12">
    <location>
        <begin position="4693"/>
        <end position="4733"/>
    </location>
</feature>
<sequence>MCTAKIVFFIKELLLISLLIITLTRIQQCEATFGSTFYTSHSTSSWSPLIPTSKYSFRREICEGQTKNIACQDSNHVIFVEDAFYGRADTTTCRRSSSTNQDTRCESPVSFKKIFEKCNGKKSCSLTASNSVYQDPCRGTGKYIQMQFRCAEASTNVIGSCPSHSWNSWLDVDNPSGTGDYELLQNHRRRSRSACDNPNGLEIKYVGSVRSNRQWPANGDVLRHGLNYGLSCKNQHQSGTCKDYKVRYCCVKGTTNDVTCRRPSISSDVISDASNKRTFKPSEVISFSCPSNYSIKGSSEITCTNNGRWSDSPPICEHPGCDGLPSLEFGSVITAKRKWRIGEVERFRCNDDYALKGRSFRVCKPDGDWSHPPPTCEEETTTSGCGGRIRDKQSGEIKSPNYPNRYPPTTTCKWTINVEPGQSIEITFRNFELEYERRCPYDYVETYAGTVKTSRTYRICGTMRSRKFVFNSTTVTVFFRSDHAIQKRGFIAYWKAVGEVGCSVPSAPTNGKILNAKTSYSKGEYISFRCNNGYSLQGVSRLRCQDSGRWHEAVPTCKETGSNLPAVSYCYAVGDPHYKTFDGKRYDFQGTCSYILVKNALRESDVPSYFVEVDNEHRGRNTKVSWLRKVTIKIGQASTIELMKNRVVKVAGEVVNLPYSSARFGIDIKHHGRFVEVHSNFDLKIVYDGNSYLTVGLPKQFSGKVEGLCGNYNGNPNDDMKSRSSGEIITNIAEFGNQYQTATKPGCTAHVPESDEICPSWKKRRYESACSILTQEDGCFTNCHSRIDAAPFLANCIFDACAYNDAESSIRTNVGAYVKSCQDLRVSICSTWRTTTNTPLLCHSNSHYSMCASHCQPTCASPESSSICDRSCVEGCVCDDGYLLSGDTCVRREECGCLYEGRYYKAEEAFYTTSSCTRKCVCQRGSVSCTNSPCGDKERCGQDSLGRTACVPTGYGLCKAWGDPHYMTFDGSGWFDFMGTCIYYLARTYQIDQSDPKWFSIEAANEHRGRNTRVSYLRHITIRLSDGQVVRLEKNRIAKINDQIVQEAKRSDFEIVPSGRAIRFTTKYGVTVYFNGNGVRVKIPSFYMGKVHGLCGDYNNIKEDDLKTLTGELVSDYAVFAKSFQVSSCTANDPIPFACSERKQQRWGSIEYCGALLSETGPFAPCHSYVNAHKFFEKCVVDVCATDGDRETLIEAYEIYVTECQDHNVEICNWRRNLNINSIECPANSYYQGCASLCPNTCADPYGSSSCALPHKVEDCVCNYGYLRDGDRCIRKSECGCTVDGIYVSKDSHMRNNNEQCICLGQNEFRCSCKDGYSGQPCRDVDECTTRPCGDNAFCTNTEGSFTCQCNDGYHGNGHVCQVDAMCPVAPTIENGVAYPAIVTPRPVGSTVLYECNTGFKFVSQDNILLRCEEGGTWSDDPPLCIDVDECETTEDVCHSKAVCTNTIGSYECSCMEGYTGNGVVTCSARSCRPFIQRAVQTIEPFSSDGHPVSETVVFGCIDGYKLMGVSSLTCLSDGTWTSNQPTCEDIDECSIGVNSSPACSLKASCTNTVGSFSCSCNEGYSGNGKICSANRCFLPQLLPYGTVQPSDRDEFDVGSAITYGCEDGFSTTEESLANCQVSGVWSNNPPRCQDIDECNTNEHNCSANGRCMNTVGSYNCVCNAGYMGNGRQCAKVTCSPQSPPSNGFMIPPVVNAFIPQLVLEFSCQSGYMLDGALRITCLADGVWSDNPPVCLDIDECDIQNPCSHNGICTNINGTFECFCKSGFQGDGETCEEISCTAPPSVFNGNFLDDVQQSYRIGSTVMYECIDGFTFSSAAQSVTCGTAGEWSSSIPECVDIDECDNGLSICAEEAICTNSDGDFICTCKAGYSGDGFSCTEIRCPQLTEPNHGTLRTFENIVSSVVLYDCSSGFTVSYPQGTECLPNGQWSITDLICEDIDECTNPPNENSCDSHAQCTNSIGSFQCNCNIGYVGDGLFCELIYCEALAPPEFGVMMPPSRQRWHFDDNVTFTCNPGYRLVGPETLVCQENFLWSSDPPICDDIDECAPLVSPCHPNAECRNLQGTFTCSCRPGFDGNGDNCQAIRCPDLSNLENGVQQPAVLSMNVGSVITFQCNPGYQFFGSDGVAFRRMRCELSGSWDTNFLQCVDIDECNTDPCDPMATCFNTLGSFTCQCDNVYSGNGFNCEEIVCGSPPFITNGVFSPILETYSIRTELSYTCDDGYFIDGTDFAICQSDGVWSTEQFICQDIDECQTPDICAPNSKCSNTVGSYQCNCNDGYAGDGKISCERITCRQLETPISGTVEAIFATEIELIPYGVGDALLFICENGYDIVGRSLLECLENGEWSNAVPSCRDIDECAVALNDCSQYAECTNMVGSYTCQCRLGYFGDGVSCTRITCNFPSNLDGKLSVFPQQQTYDFPSTLTYTCQENYRIEGQPIGAHLVARCTENGSWTHQPPFCLDIDECSLGDVCPEGSTCENTVGGFTCPCVEGYAAAGRICERIMCPTRSAPVNGKAASDAAIPYKLGDIVKYSCDDGFLLQGSDKSECAQDGEWSSLVPKCVDVNECDEDPCHIHAFCDNSLGSFACVCNIHYTGDGFVCDRIECPQPIPPHSFGSISNPTQSGWFVGDDVEYFCGDGYVLVGTARAVCMATGLWSTPTPTCRNVDECVESLQFPCHERATCTDTEGSFNCICNDGYTGSGTACRAIRCTPPTTDDILSYRLSDRFTTVGTVISYQCADGYRLVGASSAECLVTEQWSTGIPTCIDINECEKGTPCGPNADCTNVDGEFECACREGYVHNGIGCEQIRCIPPRLDNILQSDPPFDSKDIWVVGDTVVYFCVDGYMQPSLSTAECLSTGIWSITPPICTDINECDEQPTPCDVNAHCDNVVGSFICTCNVGYNGDGKNCQEIFCPDLPSPAPLGSISPDQSMWRVNEKAIYNCKTGYQIYGNNYLICLITGEWSRDPLVCEDVNECLTSFPCDVHASCDNTIGGYTCTCSEDYIGDGETCTRRTCDVLREIDNGFFNPQPPYYVNTVASFVCAQGWAIDGSSSLTCTRTGWSDSQPTCININECLTNPCDENAECIDTSGSFMCKCNEGYQKFGQACEAIRCGRPPSIRHGSYPLESSSSITYAIGEEVIYTCNKFFKISGQNPIQCLPSGEWSHDSTACVDINECIEGDPCVPNADCENQMRGYFCTCRQGYFLNDLNLCQEITCPRPFVNAETTFIDMVKDSYPIGAVVNYVCRPGYNFFASTTSITCEGSGTWSLETPPACTDIDECQDNPCPENSVCADAKGSFECFCNNGYVMDSGTCKRIECRQIQELENGNFASKDHYYVNDRIFFTCQRGYRLNRLNHLITCNLDGEWSDTIPACNDIDECASESTNPCNQQATCDNSDGSYSCTCNDGYTGNGISCTQIMCYTESTNLNVNGPPALTRVTPGNGVTYSCKEGYDTNDEKTITCTLTGEFSDPPPVCTDVDECQRANDCDLNASCSNRIGSYHCSCNNGYVGDGVSCSLLECDDVTDPDNGALISTTTEYVLGTTISYRCNEGYFNILGSLTATCLRSGWSSPPPVCVDINECLGSGVRRCSPFADCTNTDGGHLCSCRDGFTGDGTECTRLSCTTPNIPTNGRIRGEVVKTQYEIGSTITYECNQGYQAQGTVSITCLDNEQWSADDISCIDINECLDVTNPCGENMECSNSAGGFGCTCVFGYRRSGTSCELITCDDLANPANGRVDVADIRVNGEATFSCNEGYLIVGESVLTCLNTGFWDKFIPRCQDVNECLNNPCDENAICQNVNGGYQCTCLGDYSGDGKTCSLVECGDPPIVDKGRIIFASSFFTRGSRVQYDCLTGYRMVGEDRISCSDDGEWTTAPTCEDIDECASENFCDQNAICTNNIGSYQCQCRAGYIGTGTFCREVVCPELNHLQHGTISRRNDNHNSVGAVATYDCDSGYILSGNGVLECTSSGAWSDHQPTCEDLDECTLGPCDTNAFCRNLPGTFRCSCNAQYTGDGITCSRITCQAPKVPDGATIFGGDKTNYYLNDRILYVCASGYQQSGGNSAVTCSHDGSWSEEFIVCSDINECSDSISPCHSAASCTNLPGSYSCECRSGYSGDGTNCMKLKCADITAPSNGNMVSSASVSFSIGDIVTFTCNRGYTLVGEPEVTCRSSLSWTARPPICQDINECEESHPCHSNAACLDTRGGYTCECEDGYSGDGVECQANTCDDIISPSGGTFSATNGFFVGSVITFSCAQGYDLVGLSVLTCMINSQWSERVPVCEDIDECALGHTCRGVSAICTNTPGSYTCRCPDEWTGDPRRECFAPVCSTPPEVSRAVFSEPADGQQYQLNEVVTYTCMSGYSLTGSGTATCSTNNQWFSNNPSSCIDIDECASPREFCHLRAHCTNLPGSYSCSCRDGYVGDGVNTCEAVTCDLPTTTLVNGRISQFALPLKAGITITYTCNQGYIIRGSNRITCLNTGRLSGDPPTCRDIDECADEFNTPCDHNADCANTQGGFTCTCREGYAGSGSICHELVCSPPPQPTFGRFAPANSRYIAGFTVKYICDSGYRIPASGYTETTCQPQGDWSPPDAPTCEDIDECREQPSVCHIKATCTNTRGGYSCECQPGYQGNGQHCQLVTCGSPITPNQGGYTNPGSSQFTQGSEITFYCNSGYEISGSDTAICLDGLWSPRIIVCLDIDECTRVNSCHQDANCRNNVGSYSCQCRQGFQGDGRRECRRMTCHTPSAPHRGTINTNGATVLQYGDVINYACDEGYVLIGHERATCRENGQWSSNPPQCSDINECLTSNVCHHSADCINSDGSYSCNCRHGHTGDGRNECTQISCRQPSNPVRGSYNTQQSYALNSVVVFNCISGYEISGSRQITCLQTGEWSDVEPSCVDVDECSRPISPCHEHATCTNVDGSYHCACNIGYSGDGKSCSVPTCGHLQSPNQGSVEFSNGFAVGSVARFTCNTGWRPEGSVELTCQGDLAWSGNVPHCVDIDECASNQFSCSGQATCQNTVGSYECVCERGYVKSGTTCIFVSCSTPDAPQYGFVNPDNGIQLVYEDVLSFSCHPGFVLEGTNIARCERDGQWSSEPPVCKRQIPNLRWCTASGDPHYVTFDDHHYDYQGSCLYDFIKTNQAADSAGLTPIKVETENEGRFGLTHVTWLRRVIFRFPGFVVELRKRLKVLIDGVLTTLPFSHLSGVEVSRSGRYVFITTDFGLRARYDGNHYLTVGLPPTYRGYVEGLCGNYNGDDTDDFLLRGGFEQAITNVQFGNSYQINSVEECAAAIVNENPCRDNFVRNQYENECNYIRRTDGCFANCYGFEDPVKAFENCVFDLCALEGNVTALEQSVAAYADVCRSYDIDFCDWRSDLGLPLQCPPNSVYRPCTSACPNTCSDKAASELCPHLCVEGCECIPGYVLSGDECVREDQCGCTHEGRYYKSEESFYISGCSQYCSCFGGRLLCSQRGCSSEERCAPDENGVLGCRLPQPTCSNRPVPKLVRLPSSCSNVDGSSRYENVGTCPSVTCPRSGFFESYCCGAVARQMVEIQCHGGVVLQVSRVTACGCSRCVTPTITVMGMVYGFDERSEEIPLRNGLVMRENRTATHTDDEGKFLLNINADVDRLVITFVDPYAQLMTTTKVLPFKRLGGVIFHKIRLPRKAPFSHLIPDERGYFIPQSATQSTAITVEVEPNSYFDKQGIPYSSLGRRSITYIDPRDVNSYLEAPSDLITEYGDVMRSYGMFEMDFRDAQNIELDIRNIQISLAAEQVGIVSDLSEVRLWSLDPSSGFWIDEGEMAVTSGRNGNRVLTANLPFIQTRRMLNIDVAARRSCFVKVRAYGSDLFSAYDQVSYVKVNAVYRETLTSNWRNFATGLTRPDSGACLRVFCDVQQFNGYRAVFDASLNEEESLDSAPSALQDPNVIGVSSEALSLLNYNQEVIVGAGIGFSIAIPRDSDATHSSGPFYRNRFDCLDAPLSDNHFRFSRRSTARLEFNTIQIDENNIFFTWQPHTLIWWPSPHTFHACYIKIKFIGSNPSNLLTRVKSSVGSNRENMGQVYGIREDLSVGENLQAAACVEFKCSVFSEGDLQDRTIVDVIPVRPTCTRVLENDSLKDYFTRSRFAAGQIHPGQYRMYAPPDPLGHTYGIYRVSRDDPITAKQIARGRCMAGGSSVVSDRMIVDDHVAVVFAC</sequence>
<feature type="disulfide bond" evidence="8">
    <location>
        <begin position="3518"/>
        <end position="3561"/>
    </location>
</feature>
<feature type="domain" description="EGF-like" evidence="12">
    <location>
        <begin position="2247"/>
        <end position="2287"/>
    </location>
</feature>
<dbReference type="Pfam" id="PF12947">
    <property type="entry name" value="EGF_3"/>
    <property type="match status" value="16"/>
</dbReference>
<dbReference type="Proteomes" id="UP001642483">
    <property type="component" value="Unassembled WGS sequence"/>
</dbReference>
<feature type="domain" description="Sushi" evidence="14">
    <location>
        <begin position="1881"/>
        <end position="1938"/>
    </location>
</feature>
<feature type="domain" description="EGF-like" evidence="12">
    <location>
        <begin position="2868"/>
        <end position="2908"/>
    </location>
</feature>
<dbReference type="CDD" id="cd19941">
    <property type="entry name" value="TIL"/>
    <property type="match status" value="3"/>
</dbReference>
<feature type="domain" description="Sushi" evidence="14">
    <location>
        <begin position="3818"/>
        <end position="3876"/>
    </location>
</feature>
<feature type="domain" description="EGF-like" evidence="12">
    <location>
        <begin position="4384"/>
        <end position="4425"/>
    </location>
</feature>
<accession>A0ABP0GYA1</accession>
<feature type="domain" description="EGF-like" evidence="12">
    <location>
        <begin position="3679"/>
        <end position="3719"/>
    </location>
</feature>
<feature type="domain" description="Sushi" evidence="14">
    <location>
        <begin position="2502"/>
        <end position="2562"/>
    </location>
</feature>
<dbReference type="Pfam" id="PF01826">
    <property type="entry name" value="TIL"/>
    <property type="match status" value="3"/>
</dbReference>
<evidence type="ECO:0000256" key="2">
    <source>
        <dbReference type="ARBA" id="ARBA00022729"/>
    </source>
</evidence>
<feature type="domain" description="EGF-like" evidence="12">
    <location>
        <begin position="1324"/>
        <end position="1362"/>
    </location>
</feature>
<dbReference type="InterPro" id="IPR000859">
    <property type="entry name" value="CUB_dom"/>
</dbReference>
<evidence type="ECO:0000313" key="16">
    <source>
        <dbReference type="EMBL" id="CAK8696725.1"/>
    </source>
</evidence>
<dbReference type="InterPro" id="IPR035914">
    <property type="entry name" value="Sperma_CUB_dom_sf"/>
</dbReference>
<evidence type="ECO:0000313" key="17">
    <source>
        <dbReference type="Proteomes" id="UP001642483"/>
    </source>
</evidence>
<dbReference type="Pfam" id="PF00431">
    <property type="entry name" value="CUB"/>
    <property type="match status" value="1"/>
</dbReference>
<feature type="domain" description="EGF-like" evidence="12">
    <location>
        <begin position="3575"/>
        <end position="3616"/>
    </location>
</feature>
<feature type="domain" description="Sushi" evidence="14">
    <location>
        <begin position="4530"/>
        <end position="4592"/>
    </location>
</feature>
<feature type="disulfide bond" evidence="8">
    <location>
        <begin position="4966"/>
        <end position="4993"/>
    </location>
</feature>
<feature type="domain" description="Sushi" evidence="14">
    <location>
        <begin position="4322"/>
        <end position="4384"/>
    </location>
</feature>
<dbReference type="Pfam" id="PF23730">
    <property type="entry name" value="CILP_8th"/>
    <property type="match status" value="1"/>
</dbReference>
<feature type="domain" description="Sushi" evidence="14">
    <location>
        <begin position="2084"/>
        <end position="2148"/>
    </location>
</feature>
<dbReference type="InterPro" id="IPR000742">
    <property type="entry name" value="EGF"/>
</dbReference>
<feature type="domain" description="Sushi" evidence="14">
    <location>
        <begin position="4735"/>
        <end position="4795"/>
    </location>
</feature>
<reference evidence="16 17" key="1">
    <citation type="submission" date="2024-02" db="EMBL/GenBank/DDBJ databases">
        <authorList>
            <person name="Daric V."/>
            <person name="Darras S."/>
        </authorList>
    </citation>
    <scope>NUCLEOTIDE SEQUENCE [LARGE SCALE GENOMIC DNA]</scope>
</reference>
<dbReference type="Gene3D" id="2.60.120.290">
    <property type="entry name" value="Spermadhesin, CUB domain"/>
    <property type="match status" value="1"/>
</dbReference>
<feature type="domain" description="Sushi" evidence="14">
    <location>
        <begin position="3411"/>
        <end position="3475"/>
    </location>
</feature>
<feature type="domain" description="Sushi" evidence="14">
    <location>
        <begin position="4017"/>
        <end position="4078"/>
    </location>
</feature>
<feature type="domain" description="VWFD" evidence="15">
    <location>
        <begin position="5103"/>
        <end position="5283"/>
    </location>
</feature>
<feature type="disulfide bond" evidence="8">
    <location>
        <begin position="1708"/>
        <end position="1735"/>
    </location>
</feature>
<evidence type="ECO:0000256" key="9">
    <source>
        <dbReference type="SAM" id="MobiDB-lite"/>
    </source>
</evidence>
<feature type="disulfide bond" evidence="8">
    <location>
        <begin position="1909"/>
        <end position="1936"/>
    </location>
</feature>
<feature type="disulfide bond" evidence="8">
    <location>
        <begin position="3650"/>
        <end position="3677"/>
    </location>
</feature>
<dbReference type="Pfam" id="PF07645">
    <property type="entry name" value="EGF_CA"/>
    <property type="match status" value="20"/>
</dbReference>
<feature type="domain" description="EGF-like" evidence="12">
    <location>
        <begin position="1839"/>
        <end position="1877"/>
    </location>
</feature>
<feature type="domain" description="EGF-like" evidence="12">
    <location>
        <begin position="4279"/>
        <end position="4320"/>
    </location>
</feature>
<feature type="disulfide bond" evidence="8">
    <location>
        <begin position="2325"/>
        <end position="2352"/>
    </location>
</feature>
<feature type="disulfide bond" evidence="8">
    <location>
        <begin position="260"/>
        <end position="303"/>
    </location>
</feature>
<dbReference type="SUPFAM" id="SSF49854">
    <property type="entry name" value="Spermadhesin, CUB domain"/>
    <property type="match status" value="1"/>
</dbReference>
<dbReference type="SMART" id="SM00179">
    <property type="entry name" value="EGF_CA"/>
    <property type="match status" value="37"/>
</dbReference>
<dbReference type="InterPro" id="IPR035976">
    <property type="entry name" value="Sushi/SCR/CCP_sf"/>
</dbReference>
<feature type="domain" description="EGF-like" evidence="12">
    <location>
        <begin position="2562"/>
        <end position="2598"/>
    </location>
</feature>
<feature type="domain" description="EGF-like" evidence="12">
    <location>
        <begin position="3274"/>
        <end position="3312"/>
    </location>
</feature>
<feature type="domain" description="EGF-like" evidence="12">
    <location>
        <begin position="4592"/>
        <end position="4632"/>
    </location>
</feature>
<feature type="domain" description="VWFD" evidence="15">
    <location>
        <begin position="956"/>
        <end position="1140"/>
    </location>
</feature>
<feature type="disulfide bond" evidence="8">
    <location>
        <begin position="1472"/>
        <end position="1515"/>
    </location>
</feature>
<feature type="disulfide bond" evidence="8">
    <location>
        <begin position="2634"/>
        <end position="2661"/>
    </location>
</feature>
<dbReference type="InterPro" id="IPR056258">
    <property type="entry name" value="CILP-1/2_C"/>
</dbReference>
<dbReference type="InterPro" id="IPR025615">
    <property type="entry name" value="TILa_dom"/>
</dbReference>
<dbReference type="InterPro" id="IPR001881">
    <property type="entry name" value="EGF-like_Ca-bd_dom"/>
</dbReference>
<feature type="domain" description="EGF-like" evidence="12">
    <location>
        <begin position="1938"/>
        <end position="1980"/>
    </location>
</feature>
<feature type="domain" description="Sushi" evidence="14">
    <location>
        <begin position="2706"/>
        <end position="2765"/>
    </location>
</feature>
<evidence type="ECO:0000256" key="8">
    <source>
        <dbReference type="PROSITE-ProRule" id="PRU00302"/>
    </source>
</evidence>
<feature type="domain" description="EGF-like" evidence="12">
    <location>
        <begin position="2461"/>
        <end position="2500"/>
    </location>
</feature>
<dbReference type="InterPro" id="IPR014853">
    <property type="entry name" value="VWF/SSPO/ZAN-like_Cys-rich_dom"/>
</dbReference>
<feature type="disulfide bond" evidence="8">
    <location>
        <begin position="4151"/>
        <end position="4178"/>
    </location>
</feature>
<feature type="disulfide bond" evidence="8">
    <location>
        <begin position="2839"/>
        <end position="2866"/>
    </location>
</feature>
<feature type="domain" description="Sushi" evidence="14">
    <location>
        <begin position="319"/>
        <end position="378"/>
    </location>
</feature>
<feature type="domain" description="EGF-like" evidence="12">
    <location>
        <begin position="4180"/>
        <end position="4219"/>
    </location>
</feature>
<evidence type="ECO:0000256" key="1">
    <source>
        <dbReference type="ARBA" id="ARBA00022536"/>
    </source>
</evidence>
<dbReference type="Pfam" id="PF00094">
    <property type="entry name" value="VWD"/>
    <property type="match status" value="3"/>
</dbReference>
<feature type="domain" description="EGF-like" evidence="12">
    <location>
        <begin position="4795"/>
        <end position="4835"/>
    </location>
</feature>
<feature type="domain" description="SUEL-type lectin" evidence="13">
    <location>
        <begin position="61"/>
        <end position="151"/>
    </location>
</feature>
<dbReference type="InterPro" id="IPR024731">
    <property type="entry name" value="NELL2-like_EGF"/>
</dbReference>
<feature type="domain" description="Sushi" evidence="14">
    <location>
        <begin position="2602"/>
        <end position="2663"/>
    </location>
</feature>
<feature type="domain" description="Sushi" evidence="14">
    <location>
        <begin position="4837"/>
        <end position="4895"/>
    </location>
</feature>
<feature type="domain" description="EGF-like" evidence="12">
    <location>
        <begin position="3068"/>
        <end position="3106"/>
    </location>
</feature>
<keyword evidence="5" id="KW-0325">Glycoprotein</keyword>
<dbReference type="InterPro" id="IPR001846">
    <property type="entry name" value="VWF_type-D"/>
</dbReference>
<dbReference type="Pfam" id="PF12714">
    <property type="entry name" value="TILa"/>
    <property type="match status" value="2"/>
</dbReference>
<feature type="domain" description="EGF-like" evidence="12">
    <location>
        <begin position="3876"/>
        <end position="3915"/>
    </location>
</feature>
<feature type="domain" description="EGF-like" evidence="12">
    <location>
        <begin position="3977"/>
        <end position="4015"/>
    </location>
</feature>
<keyword evidence="3" id="KW-0677">Repeat</keyword>
<dbReference type="SMART" id="SM00181">
    <property type="entry name" value="EGF"/>
    <property type="match status" value="41"/>
</dbReference>
<dbReference type="CDD" id="cd00033">
    <property type="entry name" value="CCP"/>
    <property type="match status" value="40"/>
</dbReference>
<feature type="disulfide bond" evidence="8">
    <location>
        <begin position="3749"/>
        <end position="3776"/>
    </location>
</feature>
<keyword evidence="17" id="KW-1185">Reference proteome</keyword>
<feature type="disulfide bond" evidence="8">
    <location>
        <begin position="1606"/>
        <end position="1633"/>
    </location>
</feature>
<dbReference type="SMART" id="SM00216">
    <property type="entry name" value="VWD"/>
    <property type="match status" value="3"/>
</dbReference>
<feature type="domain" description="Sushi" evidence="14">
    <location>
        <begin position="3011"/>
        <end position="3068"/>
    </location>
</feature>
<feature type="domain" description="EGF-like" evidence="12">
    <location>
        <begin position="1737"/>
        <end position="1776"/>
    </location>
</feature>
<feature type="domain" description="EGF-like" evidence="12">
    <location>
        <begin position="1635"/>
        <end position="1675"/>
    </location>
</feature>
<dbReference type="Pfam" id="PF23599">
    <property type="entry name" value="CILP_C"/>
    <property type="match status" value="1"/>
</dbReference>
<feature type="domain" description="Sushi" evidence="14">
    <location>
        <begin position="2396"/>
        <end position="2461"/>
    </location>
</feature>
<dbReference type="PANTHER" id="PTHR24039:SF58">
    <property type="entry name" value="EGF-LIKE DOMAIN-CONTAINING PROTEIN"/>
    <property type="match status" value="1"/>
</dbReference>
<dbReference type="PROSITE" id="PS01187">
    <property type="entry name" value="EGF_CA"/>
    <property type="match status" value="30"/>
</dbReference>
<feature type="domain" description="Sushi" evidence="14">
    <location>
        <begin position="3516"/>
        <end position="3575"/>
    </location>
</feature>
<feature type="disulfide bond" evidence="8">
    <location>
        <begin position="2533"/>
        <end position="2560"/>
    </location>
</feature>
<keyword evidence="4 8" id="KW-1015">Disulfide bond</keyword>
<feature type="domain" description="EGF-like" evidence="12">
    <location>
        <begin position="2970"/>
        <end position="3009"/>
    </location>
</feature>
<feature type="domain" description="Sushi" evidence="14">
    <location>
        <begin position="3212"/>
        <end position="3274"/>
    </location>
</feature>
<feature type="domain" description="VWFD" evidence="15">
    <location>
        <begin position="568"/>
        <end position="748"/>
    </location>
</feature>
<keyword evidence="8" id="KW-0768">Sushi</keyword>
<evidence type="ECO:0000256" key="5">
    <source>
        <dbReference type="ARBA" id="ARBA00023180"/>
    </source>
</evidence>
<feature type="signal peptide" evidence="10">
    <location>
        <begin position="1"/>
        <end position="31"/>
    </location>
</feature>
<feature type="domain" description="Sushi" evidence="14">
    <location>
        <begin position="4427"/>
        <end position="4487"/>
    </location>
</feature>
<feature type="domain" description="Sushi" evidence="14">
    <location>
        <begin position="1982"/>
        <end position="2042"/>
    </location>
</feature>
<feature type="domain" description="Sushi" evidence="14">
    <location>
        <begin position="2188"/>
        <end position="2247"/>
    </location>
</feature>
<feature type="domain" description="Sushi" evidence="14">
    <location>
        <begin position="4120"/>
        <end position="4180"/>
    </location>
</feature>
<organism evidence="16 17">
    <name type="scientific">Clavelina lepadiformis</name>
    <name type="common">Light-bulb sea squirt</name>
    <name type="synonym">Ascidia lepadiformis</name>
    <dbReference type="NCBI Taxonomy" id="159417"/>
    <lineage>
        <taxon>Eukaryota</taxon>
        <taxon>Metazoa</taxon>
        <taxon>Chordata</taxon>
        <taxon>Tunicata</taxon>
        <taxon>Ascidiacea</taxon>
        <taxon>Aplousobranchia</taxon>
        <taxon>Clavelinidae</taxon>
        <taxon>Clavelina</taxon>
    </lineage>
</organism>
<evidence type="ECO:0000259" key="12">
    <source>
        <dbReference type="PROSITE" id="PS50026"/>
    </source>
</evidence>
<dbReference type="PROSITE" id="PS01180">
    <property type="entry name" value="CUB"/>
    <property type="match status" value="1"/>
</dbReference>
<dbReference type="InterPro" id="IPR000436">
    <property type="entry name" value="Sushi_SCR_CCP_dom"/>
</dbReference>
<feature type="domain" description="Sushi" evidence="14">
    <location>
        <begin position="3618"/>
        <end position="3679"/>
    </location>
</feature>
<feature type="domain" description="Sushi" evidence="14">
    <location>
        <begin position="4216"/>
        <end position="4279"/>
    </location>
</feature>
<dbReference type="EMBL" id="CAWYQH010000163">
    <property type="protein sequence ID" value="CAK8696725.1"/>
    <property type="molecule type" value="Genomic_DNA"/>
</dbReference>
<evidence type="ECO:0000256" key="7">
    <source>
        <dbReference type="PROSITE-ProRule" id="PRU00076"/>
    </source>
</evidence>
<feature type="domain" description="Sushi" evidence="14">
    <location>
        <begin position="500"/>
        <end position="559"/>
    </location>
</feature>
<feature type="domain" description="EGF-like" evidence="12">
    <location>
        <begin position="4895"/>
        <end position="4935"/>
    </location>
</feature>
<feature type="domain" description="Sushi" evidence="14">
    <location>
        <begin position="1575"/>
        <end position="1635"/>
    </location>
</feature>
<dbReference type="Pfam" id="PF23591">
    <property type="entry name" value="CILP"/>
    <property type="match status" value="1"/>
</dbReference>
<dbReference type="Pfam" id="PF08742">
    <property type="entry name" value="C8"/>
    <property type="match status" value="3"/>
</dbReference>
<feature type="disulfide bond" evidence="8">
    <location>
        <begin position="2013"/>
        <end position="2040"/>
    </location>
</feature>
<dbReference type="CDD" id="cd22827">
    <property type="entry name" value="Gal_Rha_Lectin_SUL-I-like"/>
    <property type="match status" value="1"/>
</dbReference>
<dbReference type="PROSITE" id="PS50923">
    <property type="entry name" value="SUSHI"/>
    <property type="match status" value="40"/>
</dbReference>
<dbReference type="PROSITE" id="PS01186">
    <property type="entry name" value="EGF_2"/>
    <property type="match status" value="29"/>
</dbReference>
<feature type="chain" id="PRO_5045233664" evidence="10">
    <location>
        <begin position="32"/>
        <end position="6183"/>
    </location>
</feature>
<feature type="domain" description="Sushi" evidence="14">
    <location>
        <begin position="1677"/>
        <end position="1737"/>
    </location>
</feature>
<evidence type="ECO:0000256" key="4">
    <source>
        <dbReference type="ARBA" id="ARBA00023157"/>
    </source>
</evidence>
<dbReference type="PROSITE" id="PS00010">
    <property type="entry name" value="ASX_HYDROXYL"/>
    <property type="match status" value="36"/>
</dbReference>
<dbReference type="InterPro" id="IPR002919">
    <property type="entry name" value="TIL_dom"/>
</dbReference>
<feature type="disulfide bond" evidence="8">
    <location>
        <begin position="2736"/>
        <end position="2763"/>
    </location>
</feature>
<dbReference type="Gene3D" id="2.10.25.10">
    <property type="entry name" value="Laminin"/>
    <property type="match status" value="40"/>
</dbReference>
<dbReference type="InterPro" id="IPR056257">
    <property type="entry name" value="CILP-1/2_8th"/>
</dbReference>
<comment type="caution">
    <text evidence="16">The sequence shown here is derived from an EMBL/GenBank/DDBJ whole genome shotgun (WGS) entry which is preliminary data.</text>
</comment>
<feature type="disulfide bond" evidence="8">
    <location>
        <begin position="530"/>
        <end position="557"/>
    </location>
</feature>
<feature type="disulfide bond" evidence="8">
    <location>
        <begin position="3546"/>
        <end position="3573"/>
    </location>
</feature>
<feature type="domain" description="EGF-like" evidence="12">
    <location>
        <begin position="2148"/>
        <end position="2186"/>
    </location>
</feature>
<evidence type="ECO:0000256" key="3">
    <source>
        <dbReference type="ARBA" id="ARBA00022737"/>
    </source>
</evidence>
<feature type="disulfide bond" evidence="8">
    <location>
        <begin position="4250"/>
        <end position="4277"/>
    </location>
</feature>
<evidence type="ECO:0000259" key="13">
    <source>
        <dbReference type="PROSITE" id="PS50228"/>
    </source>
</evidence>
<feature type="disulfide bond" evidence="8">
    <location>
        <begin position="4458"/>
        <end position="4485"/>
    </location>
</feature>
<feature type="disulfide bond" evidence="8">
    <location>
        <begin position="3948"/>
        <end position="3975"/>
    </location>
</feature>
<feature type="domain" description="Sushi" evidence="14">
    <location>
        <begin position="4932"/>
        <end position="4995"/>
    </location>
</feature>
<dbReference type="SMART" id="SM00832">
    <property type="entry name" value="C8"/>
    <property type="match status" value="3"/>
</dbReference>
<feature type="domain" description="EGF-like" evidence="12">
    <location>
        <begin position="4487"/>
        <end position="4528"/>
    </location>
</feature>
<feature type="disulfide bond" evidence="8">
    <location>
        <begin position="3141"/>
        <end position="3168"/>
    </location>
</feature>
<feature type="domain" description="Sushi" evidence="14">
    <location>
        <begin position="1778"/>
        <end position="1839"/>
    </location>
</feature>
<feature type="disulfide bond" evidence="8">
    <location>
        <begin position="289"/>
        <end position="316"/>
    </location>
</feature>
<dbReference type="PANTHER" id="PTHR24039">
    <property type="entry name" value="FIBRILLIN-RELATED"/>
    <property type="match status" value="1"/>
</dbReference>
<proteinExistence type="predicted"/>
<feature type="disulfide bond" evidence="8">
    <location>
        <begin position="1501"/>
        <end position="1528"/>
    </location>
</feature>
<feature type="domain" description="Sushi" evidence="14">
    <location>
        <begin position="3721"/>
        <end position="3778"/>
    </location>
</feature>
<dbReference type="SUPFAM" id="SSF57196">
    <property type="entry name" value="EGF/Laminin"/>
    <property type="match status" value="37"/>
</dbReference>
<feature type="domain" description="Sushi" evidence="14">
    <location>
        <begin position="1470"/>
        <end position="1530"/>
    </location>
</feature>
<dbReference type="InterPro" id="IPR056256">
    <property type="entry name" value="CILP-1/2_b-sand_dom2"/>
</dbReference>
<dbReference type="PROSITE" id="PS50026">
    <property type="entry name" value="EGF_3"/>
    <property type="match status" value="37"/>
</dbReference>
<feature type="disulfide bond" evidence="8">
    <location>
        <begin position="3446"/>
        <end position="3473"/>
    </location>
</feature>
<feature type="domain" description="Sushi" evidence="14">
    <location>
        <begin position="2806"/>
        <end position="2868"/>
    </location>
</feature>
<dbReference type="SUPFAM" id="SSF57567">
    <property type="entry name" value="Serine protease inhibitors"/>
    <property type="match status" value="3"/>
</dbReference>
<feature type="disulfide bond" evidence="8">
    <location>
        <begin position="2218"/>
        <end position="2245"/>
    </location>
</feature>
<dbReference type="InterPro" id="IPR000152">
    <property type="entry name" value="EGF-type_Asp/Asn_hydroxyl_site"/>
</dbReference>